<dbReference type="InterPro" id="IPR021137">
    <property type="entry name" value="Ribosomal_bL35-like"/>
</dbReference>
<comment type="caution">
    <text evidence="7">The sequence shown here is derived from an EMBL/GenBank/DDBJ whole genome shotgun (WGS) entry which is preliminary data.</text>
</comment>
<gene>
    <name evidence="5" type="primary">rpmI</name>
    <name evidence="7" type="ORF">C8D99_110112</name>
</gene>
<evidence type="ECO:0000256" key="3">
    <source>
        <dbReference type="ARBA" id="ARBA00023274"/>
    </source>
</evidence>
<organism evidence="7 8">
    <name type="scientific">Aminivibrio pyruvatiphilus</name>
    <dbReference type="NCBI Taxonomy" id="1005740"/>
    <lineage>
        <taxon>Bacteria</taxon>
        <taxon>Thermotogati</taxon>
        <taxon>Synergistota</taxon>
        <taxon>Synergistia</taxon>
        <taxon>Synergistales</taxon>
        <taxon>Aminobacteriaceae</taxon>
        <taxon>Aminivibrio</taxon>
    </lineage>
</organism>
<dbReference type="AlphaFoldDB" id="A0A4R8M7I7"/>
<evidence type="ECO:0000256" key="1">
    <source>
        <dbReference type="ARBA" id="ARBA00006598"/>
    </source>
</evidence>
<name>A0A4R8M7I7_9BACT</name>
<dbReference type="GO" id="GO:0003735">
    <property type="term" value="F:structural constituent of ribosome"/>
    <property type="evidence" value="ECO:0007669"/>
    <property type="project" value="InterPro"/>
</dbReference>
<evidence type="ECO:0000256" key="4">
    <source>
        <dbReference type="ARBA" id="ARBA00071664"/>
    </source>
</evidence>
<dbReference type="EMBL" id="SORI01000010">
    <property type="protein sequence ID" value="TDY59977.1"/>
    <property type="molecule type" value="Genomic_DNA"/>
</dbReference>
<dbReference type="GO" id="GO:0015934">
    <property type="term" value="C:large ribosomal subunit"/>
    <property type="evidence" value="ECO:0007669"/>
    <property type="project" value="TreeGrafter"/>
</dbReference>
<dbReference type="OrthoDB" id="47476at2"/>
<protein>
    <recommendedName>
        <fullName evidence="4 5">Large ribosomal subunit protein bL35</fullName>
    </recommendedName>
</protein>
<dbReference type="Proteomes" id="UP000295066">
    <property type="component" value="Unassembled WGS sequence"/>
</dbReference>
<dbReference type="PANTHER" id="PTHR33343">
    <property type="entry name" value="54S RIBOSOMAL PROTEIN BL35M"/>
    <property type="match status" value="1"/>
</dbReference>
<dbReference type="InterPro" id="IPR018265">
    <property type="entry name" value="Ribosomal_bL35_CS"/>
</dbReference>
<dbReference type="RefSeq" id="WP_133957816.1">
    <property type="nucleotide sequence ID" value="NZ_SORI01000010.1"/>
</dbReference>
<dbReference type="HAMAP" id="MF_00514">
    <property type="entry name" value="Ribosomal_bL35"/>
    <property type="match status" value="1"/>
</dbReference>
<dbReference type="InterPro" id="IPR001706">
    <property type="entry name" value="Ribosomal_bL35"/>
</dbReference>
<dbReference type="InterPro" id="IPR037229">
    <property type="entry name" value="Ribosomal_bL35_sf"/>
</dbReference>
<dbReference type="GO" id="GO:0006412">
    <property type="term" value="P:translation"/>
    <property type="evidence" value="ECO:0007669"/>
    <property type="project" value="UniProtKB-UniRule"/>
</dbReference>
<evidence type="ECO:0000313" key="7">
    <source>
        <dbReference type="EMBL" id="TDY59977.1"/>
    </source>
</evidence>
<keyword evidence="3 5" id="KW-0687">Ribonucleoprotein</keyword>
<dbReference type="PRINTS" id="PR00064">
    <property type="entry name" value="RIBOSOMALL35"/>
</dbReference>
<sequence length="65" mass="7494">MPKLKSHSGAKKRFSFTGTGKLSYRKAGRGHLLTCKSPSRLRKLRKTGYVDDTQMEYMRKLLPYS</sequence>
<keyword evidence="2 5" id="KW-0689">Ribosomal protein</keyword>
<dbReference type="SUPFAM" id="SSF143034">
    <property type="entry name" value="L35p-like"/>
    <property type="match status" value="1"/>
</dbReference>
<dbReference type="NCBIfam" id="TIGR00001">
    <property type="entry name" value="rpmI_bact"/>
    <property type="match status" value="1"/>
</dbReference>
<accession>A0A4R8M7I7</accession>
<dbReference type="Pfam" id="PF01632">
    <property type="entry name" value="Ribosomal_L35p"/>
    <property type="match status" value="1"/>
</dbReference>
<evidence type="ECO:0000256" key="6">
    <source>
        <dbReference type="RuleBase" id="RU000568"/>
    </source>
</evidence>
<dbReference type="PANTHER" id="PTHR33343:SF1">
    <property type="entry name" value="LARGE RIBOSOMAL SUBUNIT PROTEIN BL35M"/>
    <property type="match status" value="1"/>
</dbReference>
<evidence type="ECO:0000256" key="2">
    <source>
        <dbReference type="ARBA" id="ARBA00022980"/>
    </source>
</evidence>
<evidence type="ECO:0000313" key="8">
    <source>
        <dbReference type="Proteomes" id="UP000295066"/>
    </source>
</evidence>
<keyword evidence="8" id="KW-1185">Reference proteome</keyword>
<dbReference type="PROSITE" id="PS00936">
    <property type="entry name" value="RIBOSOMAL_L35"/>
    <property type="match status" value="1"/>
</dbReference>
<proteinExistence type="inferred from homology"/>
<evidence type="ECO:0000256" key="5">
    <source>
        <dbReference type="HAMAP-Rule" id="MF_00514"/>
    </source>
</evidence>
<comment type="similarity">
    <text evidence="1 5 6">Belongs to the bacterial ribosomal protein bL35 family.</text>
</comment>
<reference evidence="7 8" key="1">
    <citation type="submission" date="2019-03" db="EMBL/GenBank/DDBJ databases">
        <title>Genomic Encyclopedia of Type Strains, Phase IV (KMG-IV): sequencing the most valuable type-strain genomes for metagenomic binning, comparative biology and taxonomic classification.</title>
        <authorList>
            <person name="Goeker M."/>
        </authorList>
    </citation>
    <scope>NUCLEOTIDE SEQUENCE [LARGE SCALE GENOMIC DNA]</scope>
    <source>
        <strain evidence="7 8">DSM 25964</strain>
    </source>
</reference>
<dbReference type="Gene3D" id="4.10.410.60">
    <property type="match status" value="1"/>
</dbReference>
<dbReference type="FunFam" id="4.10.410.60:FF:000001">
    <property type="entry name" value="50S ribosomal protein L35"/>
    <property type="match status" value="1"/>
</dbReference>